<dbReference type="EMBL" id="ACEC01000026">
    <property type="protein sequence ID" value="EEG31682.1"/>
    <property type="molecule type" value="Genomic_DNA"/>
</dbReference>
<dbReference type="HOGENOM" id="CLU_2896136_0_0_9"/>
<protein>
    <submittedName>
        <fullName evidence="1">Uncharacterized protein</fullName>
    </submittedName>
</protein>
<dbReference type="Proteomes" id="UP000003340">
    <property type="component" value="Unassembled WGS sequence"/>
</dbReference>
<name>C0EA63_9FIRM</name>
<keyword evidence="2" id="KW-1185">Reference proteome</keyword>
<reference evidence="1 2" key="1">
    <citation type="submission" date="2009-01" db="EMBL/GenBank/DDBJ databases">
        <authorList>
            <person name="Fulton L."/>
            <person name="Clifton S."/>
            <person name="Fulton B."/>
            <person name="Xu J."/>
            <person name="Minx P."/>
            <person name="Pepin K.H."/>
            <person name="Johnson M."/>
            <person name="Bhonagiri V."/>
            <person name="Nash W.E."/>
            <person name="Mardis E.R."/>
            <person name="Wilson R.K."/>
        </authorList>
    </citation>
    <scope>NUCLEOTIDE SEQUENCE [LARGE SCALE GENOMIC DNA]</scope>
    <source>
        <strain evidence="1 2">DSM 5476</strain>
    </source>
</reference>
<sequence length="62" mass="7511">MNILYPVGNFLRFCLTLPCNQDKIYLQCVFVRILLIDRFRFDLLYILHIKMSASDFVYRDCE</sequence>
<evidence type="ECO:0000313" key="2">
    <source>
        <dbReference type="Proteomes" id="UP000003340"/>
    </source>
</evidence>
<dbReference type="AlphaFoldDB" id="C0EA63"/>
<evidence type="ECO:0000313" key="1">
    <source>
        <dbReference type="EMBL" id="EEG31682.1"/>
    </source>
</evidence>
<gene>
    <name evidence="1" type="ORF">CLOSTMETH_00717</name>
</gene>
<organism evidence="1 2">
    <name type="scientific">[Clostridium] methylpentosum DSM 5476</name>
    <dbReference type="NCBI Taxonomy" id="537013"/>
    <lineage>
        <taxon>Bacteria</taxon>
        <taxon>Bacillati</taxon>
        <taxon>Bacillota</taxon>
        <taxon>Clostridia</taxon>
        <taxon>Eubacteriales</taxon>
        <taxon>Oscillospiraceae</taxon>
        <taxon>Oscillospiraceae incertae sedis</taxon>
    </lineage>
</organism>
<accession>C0EA63</accession>
<reference evidence="1 2" key="2">
    <citation type="submission" date="2009-02" db="EMBL/GenBank/DDBJ databases">
        <title>Draft genome sequence of Clostridium methylpentosum (DSM 5476).</title>
        <authorList>
            <person name="Sudarsanam P."/>
            <person name="Ley R."/>
            <person name="Guruge J."/>
            <person name="Turnbaugh P.J."/>
            <person name="Mahowald M."/>
            <person name="Liep D."/>
            <person name="Gordon J."/>
        </authorList>
    </citation>
    <scope>NUCLEOTIDE SEQUENCE [LARGE SCALE GENOMIC DNA]</scope>
    <source>
        <strain evidence="1 2">DSM 5476</strain>
    </source>
</reference>
<dbReference type="STRING" id="537013.CLOSTMETH_00717"/>
<comment type="caution">
    <text evidence="1">The sequence shown here is derived from an EMBL/GenBank/DDBJ whole genome shotgun (WGS) entry which is preliminary data.</text>
</comment>
<proteinExistence type="predicted"/>